<evidence type="ECO:0000256" key="4">
    <source>
        <dbReference type="ARBA" id="ARBA00022692"/>
    </source>
</evidence>
<gene>
    <name evidence="13" type="ORF">PMEA_00025415</name>
</gene>
<evidence type="ECO:0000256" key="12">
    <source>
        <dbReference type="SAM" id="Phobius"/>
    </source>
</evidence>
<dbReference type="InterPro" id="IPR001873">
    <property type="entry name" value="ENaC"/>
</dbReference>
<accession>A0AAU9VWF1</accession>
<dbReference type="PANTHER" id="PTHR11690">
    <property type="entry name" value="AMILORIDE-SENSITIVE SODIUM CHANNEL-RELATED"/>
    <property type="match status" value="1"/>
</dbReference>
<feature type="transmembrane region" description="Helical" evidence="12">
    <location>
        <begin position="113"/>
        <end position="134"/>
    </location>
</feature>
<protein>
    <submittedName>
        <fullName evidence="13">Uncharacterized protein</fullName>
    </submittedName>
</protein>
<dbReference type="GO" id="GO:0005886">
    <property type="term" value="C:plasma membrane"/>
    <property type="evidence" value="ECO:0007669"/>
    <property type="project" value="TreeGrafter"/>
</dbReference>
<evidence type="ECO:0000256" key="9">
    <source>
        <dbReference type="ARBA" id="ARBA00023201"/>
    </source>
</evidence>
<evidence type="ECO:0000256" key="11">
    <source>
        <dbReference type="RuleBase" id="RU000679"/>
    </source>
</evidence>
<dbReference type="EMBL" id="CALNXJ010000005">
    <property type="protein sequence ID" value="CAH3039819.1"/>
    <property type="molecule type" value="Genomic_DNA"/>
</dbReference>
<keyword evidence="7 11" id="KW-0406">Ion transport</keyword>
<evidence type="ECO:0000256" key="2">
    <source>
        <dbReference type="ARBA" id="ARBA00022448"/>
    </source>
</evidence>
<comment type="caution">
    <text evidence="13">The sequence shown here is derived from an EMBL/GenBank/DDBJ whole genome shotgun (WGS) entry which is preliminary data.</text>
</comment>
<sequence>MEGKLTHIHEKSRERKPSYKKAVGINSVEDQEETVKFENGPNNSSHVIDVFTSLDVDNGSKKTNVENNPVKTFYIQDSPHAKGEGARREKWSDFAESSSLHGLRNVFVRSSPYVRIFWLVLLLAFTAWVLYSMYSSIYKYFQYPIATVIRIRYPEEGMRFPAVSLCPMTSFTRTKIFMTDDNPQFESLGLDLPSCKATAHVRKGRPCGEALLCCCSDHSAEDVSVALSNCTDDYKKELQEIIRKDKKLFDDKKFQQAYGPSLWRMIIPGTCIFAALRNGGCTYKDFIPTMSDHGVCFTFNSGRDGKEAMNVSYGDTSTGLSMILDLNLNDHLVGAFSEGIRIIVHDQGVYINPAKNVLVAPGSYAQISVKRKEYTNKRSPYETKCTDNKKLKGFPKYDSDGCYYECISNETARKCGCRLPSDPDRLINDRICFRDDGPCPIDVFSEMLAGTLKCDCPLACDVVSYETTTTTAAFPNPSLIKILQTRGYNRTDDYLRKNLINLQVAYTTNSYEVLKQKSQYDSGALMVFSPLLSLSTSPYTCTALETRRNPNTE</sequence>
<feature type="non-terminal residue" evidence="13">
    <location>
        <position position="553"/>
    </location>
</feature>
<keyword evidence="9 11" id="KW-0739">Sodium transport</keyword>
<evidence type="ECO:0000313" key="13">
    <source>
        <dbReference type="EMBL" id="CAH3039819.1"/>
    </source>
</evidence>
<keyword evidence="14" id="KW-1185">Reference proteome</keyword>
<evidence type="ECO:0000256" key="3">
    <source>
        <dbReference type="ARBA" id="ARBA00022461"/>
    </source>
</evidence>
<organism evidence="13 14">
    <name type="scientific">Pocillopora meandrina</name>
    <dbReference type="NCBI Taxonomy" id="46732"/>
    <lineage>
        <taxon>Eukaryota</taxon>
        <taxon>Metazoa</taxon>
        <taxon>Cnidaria</taxon>
        <taxon>Anthozoa</taxon>
        <taxon>Hexacorallia</taxon>
        <taxon>Scleractinia</taxon>
        <taxon>Astrocoeniina</taxon>
        <taxon>Pocilloporidae</taxon>
        <taxon>Pocillopora</taxon>
    </lineage>
</organism>
<evidence type="ECO:0000256" key="6">
    <source>
        <dbReference type="ARBA" id="ARBA00023053"/>
    </source>
</evidence>
<evidence type="ECO:0000313" key="14">
    <source>
        <dbReference type="Proteomes" id="UP001159428"/>
    </source>
</evidence>
<dbReference type="Pfam" id="PF00858">
    <property type="entry name" value="ASC"/>
    <property type="match status" value="1"/>
</dbReference>
<evidence type="ECO:0000256" key="10">
    <source>
        <dbReference type="ARBA" id="ARBA00023303"/>
    </source>
</evidence>
<comment type="similarity">
    <text evidence="11">Belongs to the amiloride-sensitive sodium channel (TC 1.A.6) family.</text>
</comment>
<dbReference type="PANTHER" id="PTHR11690:SF296">
    <property type="entry name" value="DEGENERIN-LIKE PROTEIN DEL-10"/>
    <property type="match status" value="1"/>
</dbReference>
<dbReference type="AlphaFoldDB" id="A0AAU9VWF1"/>
<keyword evidence="3 11" id="KW-0894">Sodium channel</keyword>
<evidence type="ECO:0000256" key="7">
    <source>
        <dbReference type="ARBA" id="ARBA00023065"/>
    </source>
</evidence>
<dbReference type="GO" id="GO:0015280">
    <property type="term" value="F:ligand-gated sodium channel activity"/>
    <property type="evidence" value="ECO:0007669"/>
    <property type="project" value="TreeGrafter"/>
</dbReference>
<keyword evidence="8 12" id="KW-0472">Membrane</keyword>
<keyword evidence="4 11" id="KW-0812">Transmembrane</keyword>
<proteinExistence type="inferred from homology"/>
<dbReference type="Proteomes" id="UP001159428">
    <property type="component" value="Unassembled WGS sequence"/>
</dbReference>
<dbReference type="PRINTS" id="PR01078">
    <property type="entry name" value="AMINACHANNEL"/>
</dbReference>
<dbReference type="Gene3D" id="2.60.470.10">
    <property type="entry name" value="Acid-sensing ion channels like domains"/>
    <property type="match status" value="2"/>
</dbReference>
<reference evidence="13 14" key="1">
    <citation type="submission" date="2022-05" db="EMBL/GenBank/DDBJ databases">
        <authorList>
            <consortium name="Genoscope - CEA"/>
            <person name="William W."/>
        </authorList>
    </citation>
    <scope>NUCLEOTIDE SEQUENCE [LARGE SCALE GENOMIC DNA]</scope>
</reference>
<evidence type="ECO:0000256" key="8">
    <source>
        <dbReference type="ARBA" id="ARBA00023136"/>
    </source>
</evidence>
<evidence type="ECO:0000256" key="5">
    <source>
        <dbReference type="ARBA" id="ARBA00022989"/>
    </source>
</evidence>
<name>A0AAU9VWF1_9CNID</name>
<keyword evidence="10 11" id="KW-0407">Ion channel</keyword>
<comment type="subcellular location">
    <subcellularLocation>
        <location evidence="1">Membrane</location>
        <topology evidence="1">Multi-pass membrane protein</topology>
    </subcellularLocation>
</comment>
<evidence type="ECO:0000256" key="1">
    <source>
        <dbReference type="ARBA" id="ARBA00004141"/>
    </source>
</evidence>
<keyword evidence="2 11" id="KW-0813">Transport</keyword>
<keyword evidence="6" id="KW-0915">Sodium</keyword>
<keyword evidence="5 12" id="KW-1133">Transmembrane helix</keyword>